<dbReference type="PROSITE" id="PS50158">
    <property type="entry name" value="ZF_CCHC"/>
    <property type="match status" value="1"/>
</dbReference>
<reference evidence="4 5" key="1">
    <citation type="submission" date="2020-09" db="EMBL/GenBank/DDBJ databases">
        <title>De no assembly of potato wild relative species, Solanum commersonii.</title>
        <authorList>
            <person name="Cho K."/>
        </authorList>
    </citation>
    <scope>NUCLEOTIDE SEQUENCE [LARGE SCALE GENOMIC DNA]</scope>
    <source>
        <strain evidence="4">LZ3.2</strain>
        <tissue evidence="4">Leaf</tissue>
    </source>
</reference>
<keyword evidence="1" id="KW-0862">Zinc</keyword>
<accession>A0A9J6B7R2</accession>
<feature type="region of interest" description="Disordered" evidence="2">
    <location>
        <begin position="200"/>
        <end position="219"/>
    </location>
</feature>
<dbReference type="AlphaFoldDB" id="A0A9J6B7R2"/>
<dbReference type="Gene3D" id="4.10.60.10">
    <property type="entry name" value="Zinc finger, CCHC-type"/>
    <property type="match status" value="1"/>
</dbReference>
<dbReference type="SUPFAM" id="SSF57756">
    <property type="entry name" value="Retrovirus zinc finger-like domains"/>
    <property type="match status" value="1"/>
</dbReference>
<name>A0A9J6B7R2_SOLCO</name>
<sequence length="262" mass="29953">MKTTKPGSHRIGSLEMEIRFDTKSLRFGGRWSKEMEDLASGMELYDARVSRIDPLERGEDIRTDLTNDVDQKKENHDKATSSSEMCHKCDQTGHSIRNCPMYKANHREYFNTEEGKDEERDQVRPKISQREVFFYANFDAAVTWQSHVTPRGSGWNSRFKNKCFKRLTSREFRGESSGDLGNVRGGALCIVYSKTSMETSRKDLAEPSPNRGQRLTEPVPARVLHPAGAFPWQAEEACGVNARAKTIASHRRVHQMWTMAFS</sequence>
<proteinExistence type="predicted"/>
<keyword evidence="1" id="KW-0863">Zinc-finger</keyword>
<evidence type="ECO:0000256" key="1">
    <source>
        <dbReference type="PROSITE-ProRule" id="PRU00047"/>
    </source>
</evidence>
<keyword evidence="1" id="KW-0479">Metal-binding</keyword>
<dbReference type="Proteomes" id="UP000824120">
    <property type="component" value="Chromosome 1"/>
</dbReference>
<dbReference type="GO" id="GO:0003676">
    <property type="term" value="F:nucleic acid binding"/>
    <property type="evidence" value="ECO:0007669"/>
    <property type="project" value="InterPro"/>
</dbReference>
<dbReference type="InterPro" id="IPR036875">
    <property type="entry name" value="Znf_CCHC_sf"/>
</dbReference>
<gene>
    <name evidence="4" type="ORF">H5410_004451</name>
</gene>
<protein>
    <recommendedName>
        <fullName evidence="3">CCHC-type domain-containing protein</fullName>
    </recommendedName>
</protein>
<organism evidence="4 5">
    <name type="scientific">Solanum commersonii</name>
    <name type="common">Commerson's wild potato</name>
    <name type="synonym">Commerson's nightshade</name>
    <dbReference type="NCBI Taxonomy" id="4109"/>
    <lineage>
        <taxon>Eukaryota</taxon>
        <taxon>Viridiplantae</taxon>
        <taxon>Streptophyta</taxon>
        <taxon>Embryophyta</taxon>
        <taxon>Tracheophyta</taxon>
        <taxon>Spermatophyta</taxon>
        <taxon>Magnoliopsida</taxon>
        <taxon>eudicotyledons</taxon>
        <taxon>Gunneridae</taxon>
        <taxon>Pentapetalae</taxon>
        <taxon>asterids</taxon>
        <taxon>lamiids</taxon>
        <taxon>Solanales</taxon>
        <taxon>Solanaceae</taxon>
        <taxon>Solanoideae</taxon>
        <taxon>Solaneae</taxon>
        <taxon>Solanum</taxon>
    </lineage>
</organism>
<evidence type="ECO:0000256" key="2">
    <source>
        <dbReference type="SAM" id="MobiDB-lite"/>
    </source>
</evidence>
<keyword evidence="5" id="KW-1185">Reference proteome</keyword>
<dbReference type="EMBL" id="JACXVP010000001">
    <property type="protein sequence ID" value="KAG5632734.1"/>
    <property type="molecule type" value="Genomic_DNA"/>
</dbReference>
<dbReference type="OrthoDB" id="10591374at2759"/>
<evidence type="ECO:0000313" key="4">
    <source>
        <dbReference type="EMBL" id="KAG5632734.1"/>
    </source>
</evidence>
<feature type="domain" description="CCHC-type" evidence="3">
    <location>
        <begin position="86"/>
        <end position="100"/>
    </location>
</feature>
<dbReference type="GO" id="GO:0008270">
    <property type="term" value="F:zinc ion binding"/>
    <property type="evidence" value="ECO:0007669"/>
    <property type="project" value="UniProtKB-KW"/>
</dbReference>
<evidence type="ECO:0000313" key="5">
    <source>
        <dbReference type="Proteomes" id="UP000824120"/>
    </source>
</evidence>
<comment type="caution">
    <text evidence="4">The sequence shown here is derived from an EMBL/GenBank/DDBJ whole genome shotgun (WGS) entry which is preliminary data.</text>
</comment>
<feature type="region of interest" description="Disordered" evidence="2">
    <location>
        <begin position="62"/>
        <end position="84"/>
    </location>
</feature>
<dbReference type="InterPro" id="IPR001878">
    <property type="entry name" value="Znf_CCHC"/>
</dbReference>
<evidence type="ECO:0000259" key="3">
    <source>
        <dbReference type="PROSITE" id="PS50158"/>
    </source>
</evidence>